<feature type="domain" description="Formyl transferase C-terminal" evidence="7">
    <location>
        <begin position="202"/>
        <end position="297"/>
    </location>
</feature>
<comment type="similarity">
    <text evidence="1 5">Belongs to the Fmt family.</text>
</comment>
<dbReference type="InterPro" id="IPR044135">
    <property type="entry name" value="Met-tRNA-FMT_C"/>
</dbReference>
<dbReference type="Pfam" id="PF00551">
    <property type="entry name" value="Formyl_trans_N"/>
    <property type="match status" value="1"/>
</dbReference>
<keyword evidence="3 5" id="KW-0808">Transferase</keyword>
<dbReference type="InterPro" id="IPR005794">
    <property type="entry name" value="Fmt"/>
</dbReference>
<dbReference type="InterPro" id="IPR002376">
    <property type="entry name" value="Formyl_transf_N"/>
</dbReference>
<dbReference type="PANTHER" id="PTHR11138:SF5">
    <property type="entry name" value="METHIONYL-TRNA FORMYLTRANSFERASE, MITOCHONDRIAL"/>
    <property type="match status" value="1"/>
</dbReference>
<dbReference type="InterPro" id="IPR036477">
    <property type="entry name" value="Formyl_transf_N_sf"/>
</dbReference>
<dbReference type="InterPro" id="IPR041711">
    <property type="entry name" value="Met-tRNA-FMT_N"/>
</dbReference>
<dbReference type="AlphaFoldDB" id="A0A249L4J8"/>
<evidence type="ECO:0000256" key="4">
    <source>
        <dbReference type="ARBA" id="ARBA00022917"/>
    </source>
</evidence>
<dbReference type="InterPro" id="IPR005793">
    <property type="entry name" value="Formyl_trans_C"/>
</dbReference>
<evidence type="ECO:0000259" key="7">
    <source>
        <dbReference type="Pfam" id="PF02911"/>
    </source>
</evidence>
<comment type="function">
    <text evidence="5">Attaches a formyl group to the free amino group of methionyl-tRNA(fMet). The formyl group appears to play a dual role in the initiator identity of N-formylmethionyl-tRNA by promoting its recognition by IF2 and preventing the misappropriation of this tRNA by the elongation apparatus.</text>
</comment>
<evidence type="ECO:0000256" key="1">
    <source>
        <dbReference type="ARBA" id="ARBA00010699"/>
    </source>
</evidence>
<dbReference type="Pfam" id="PF02911">
    <property type="entry name" value="Formyl_trans_C"/>
    <property type="match status" value="1"/>
</dbReference>
<dbReference type="Proteomes" id="UP000217210">
    <property type="component" value="Chromosome"/>
</dbReference>
<dbReference type="CDD" id="cd08646">
    <property type="entry name" value="FMT_core_Met-tRNA-FMT_N"/>
    <property type="match status" value="1"/>
</dbReference>
<evidence type="ECO:0000313" key="9">
    <source>
        <dbReference type="Proteomes" id="UP000217210"/>
    </source>
</evidence>
<feature type="domain" description="Formyl transferase N-terminal" evidence="6">
    <location>
        <begin position="4"/>
        <end position="170"/>
    </location>
</feature>
<dbReference type="InterPro" id="IPR011034">
    <property type="entry name" value="Formyl_transferase-like_C_sf"/>
</dbReference>
<organism evidence="8 9">
    <name type="scientific">Candidatus Nanopelagicus abundans</name>
    <dbReference type="NCBI Taxonomy" id="1884916"/>
    <lineage>
        <taxon>Bacteria</taxon>
        <taxon>Bacillati</taxon>
        <taxon>Actinomycetota</taxon>
        <taxon>Actinomycetes</taxon>
        <taxon>Candidatus Nanopelagicales</taxon>
        <taxon>Candidatus Nanopelagicaceae</taxon>
        <taxon>Candidatus Nanopelagicus</taxon>
    </lineage>
</organism>
<evidence type="ECO:0000256" key="3">
    <source>
        <dbReference type="ARBA" id="ARBA00022679"/>
    </source>
</evidence>
<dbReference type="CDD" id="cd08704">
    <property type="entry name" value="Met_tRNA_FMT_C"/>
    <property type="match status" value="1"/>
</dbReference>
<dbReference type="OrthoDB" id="9802815at2"/>
<dbReference type="NCBIfam" id="TIGR00460">
    <property type="entry name" value="fmt"/>
    <property type="match status" value="1"/>
</dbReference>
<evidence type="ECO:0000256" key="2">
    <source>
        <dbReference type="ARBA" id="ARBA00012261"/>
    </source>
</evidence>
<evidence type="ECO:0000256" key="5">
    <source>
        <dbReference type="HAMAP-Rule" id="MF_00182"/>
    </source>
</evidence>
<dbReference type="GO" id="GO:0004479">
    <property type="term" value="F:methionyl-tRNA formyltransferase activity"/>
    <property type="evidence" value="ECO:0007669"/>
    <property type="project" value="UniProtKB-UniRule"/>
</dbReference>
<dbReference type="RefSeq" id="WP_095688132.1">
    <property type="nucleotide sequence ID" value="NZ_CP016779.1"/>
</dbReference>
<keyword evidence="4 5" id="KW-0648">Protein biosynthesis</keyword>
<dbReference type="SUPFAM" id="SSF53328">
    <property type="entry name" value="Formyltransferase"/>
    <property type="match status" value="1"/>
</dbReference>
<dbReference type="Gene3D" id="3.40.50.12230">
    <property type="match status" value="1"/>
</dbReference>
<evidence type="ECO:0000313" key="8">
    <source>
        <dbReference type="EMBL" id="ASY23859.1"/>
    </source>
</evidence>
<dbReference type="HAMAP" id="MF_00182">
    <property type="entry name" value="Formyl_trans"/>
    <property type="match status" value="1"/>
</dbReference>
<keyword evidence="9" id="KW-1185">Reference proteome</keyword>
<protein>
    <recommendedName>
        <fullName evidence="2 5">Methionyl-tRNA formyltransferase</fullName>
        <ecNumber evidence="2 5">2.1.2.9</ecNumber>
    </recommendedName>
</protein>
<name>A0A249L4J8_9ACTN</name>
<dbReference type="GO" id="GO:0005829">
    <property type="term" value="C:cytosol"/>
    <property type="evidence" value="ECO:0007669"/>
    <property type="project" value="TreeGrafter"/>
</dbReference>
<evidence type="ECO:0000259" key="6">
    <source>
        <dbReference type="Pfam" id="PF00551"/>
    </source>
</evidence>
<dbReference type="SUPFAM" id="SSF50486">
    <property type="entry name" value="FMT C-terminal domain-like"/>
    <property type="match status" value="1"/>
</dbReference>
<feature type="binding site" evidence="5">
    <location>
        <begin position="108"/>
        <end position="111"/>
    </location>
    <ligand>
        <name>(6S)-5,6,7,8-tetrahydrofolate</name>
        <dbReference type="ChEBI" id="CHEBI:57453"/>
    </ligand>
</feature>
<dbReference type="EMBL" id="CP016779">
    <property type="protein sequence ID" value="ASY23859.1"/>
    <property type="molecule type" value="Genomic_DNA"/>
</dbReference>
<reference evidence="8 9" key="1">
    <citation type="submission" date="2016-07" db="EMBL/GenBank/DDBJ databases">
        <title>High microdiversification within the ubiquitous acI lineage of Actinobacteria.</title>
        <authorList>
            <person name="Neuenschwander S.M."/>
            <person name="Salcher M."/>
            <person name="Ghai R."/>
            <person name="Pernthaler J."/>
        </authorList>
    </citation>
    <scope>NUCLEOTIDE SEQUENCE [LARGE SCALE GENOMIC DNA]</scope>
    <source>
        <strain evidence="8">MMS-IIB-91</strain>
    </source>
</reference>
<dbReference type="KEGG" id="nab:B1sIIB91_02885"/>
<dbReference type="PANTHER" id="PTHR11138">
    <property type="entry name" value="METHIONYL-TRNA FORMYLTRANSFERASE"/>
    <property type="match status" value="1"/>
</dbReference>
<accession>A0A249L4J8</accession>
<gene>
    <name evidence="5" type="primary">fmt</name>
    <name evidence="8" type="ORF">B1sIIB91_02885</name>
</gene>
<dbReference type="EC" id="2.1.2.9" evidence="2 5"/>
<sequence length="306" mass="33161">MKLLVASSSPVAKPLITALIASNKHEFGGLITNPDKATGRGMQIEANELALWASSEKISISKPESNNDLKSLLLSAKTDLVITIAYGKLIPQDLLQLPKYGWINVHFSKLPKWRGAAPVQWAILSGDKTSGITVFQLDKGMDTGPTYLTHEIDINPMERSDELLDRLSVIGADLAIKTVDLISQNVPPSPQSDTDASLAPKFKKSDGKLDWSMQIDQILNQYRALAANPGVWTMLGDLRLKIDGLRISYGMEKIAPCSVAIEGEKLFIGAANGVIEIEKLTPAGRNQMSAGEFIRGLTNREGLSVG</sequence>
<comment type="catalytic activity">
    <reaction evidence="5">
        <text>L-methionyl-tRNA(fMet) + (6R)-10-formyltetrahydrofolate = N-formyl-L-methionyl-tRNA(fMet) + (6S)-5,6,7,8-tetrahydrofolate + H(+)</text>
        <dbReference type="Rhea" id="RHEA:24380"/>
        <dbReference type="Rhea" id="RHEA-COMP:9952"/>
        <dbReference type="Rhea" id="RHEA-COMP:9953"/>
        <dbReference type="ChEBI" id="CHEBI:15378"/>
        <dbReference type="ChEBI" id="CHEBI:57453"/>
        <dbReference type="ChEBI" id="CHEBI:78530"/>
        <dbReference type="ChEBI" id="CHEBI:78844"/>
        <dbReference type="ChEBI" id="CHEBI:195366"/>
        <dbReference type="EC" id="2.1.2.9"/>
    </reaction>
</comment>
<proteinExistence type="inferred from homology"/>